<dbReference type="InterPro" id="IPR029016">
    <property type="entry name" value="GAF-like_dom_sf"/>
</dbReference>
<evidence type="ECO:0000259" key="5">
    <source>
        <dbReference type="PROSITE" id="PS51078"/>
    </source>
</evidence>
<dbReference type="Gene3D" id="1.10.10.10">
    <property type="entry name" value="Winged helix-like DNA-binding domain superfamily/Winged helix DNA-binding domain"/>
    <property type="match status" value="1"/>
</dbReference>
<keyword evidence="1" id="KW-0805">Transcription regulation</keyword>
<evidence type="ECO:0000259" key="4">
    <source>
        <dbReference type="PROSITE" id="PS51077"/>
    </source>
</evidence>
<dbReference type="EMBL" id="VKHP01000075">
    <property type="protein sequence ID" value="NEU97967.1"/>
    <property type="molecule type" value="Genomic_DNA"/>
</dbReference>
<dbReference type="InterPro" id="IPR014757">
    <property type="entry name" value="Tscrpt_reg_IclR_C"/>
</dbReference>
<evidence type="ECO:0000256" key="1">
    <source>
        <dbReference type="ARBA" id="ARBA00023015"/>
    </source>
</evidence>
<proteinExistence type="predicted"/>
<dbReference type="PROSITE" id="PS51078">
    <property type="entry name" value="ICLR_ED"/>
    <property type="match status" value="1"/>
</dbReference>
<protein>
    <submittedName>
        <fullName evidence="6">IclR family transcriptional regulator</fullName>
    </submittedName>
</protein>
<accession>A0A6P1BHL0</accession>
<gene>
    <name evidence="6" type="ORF">FNJ47_19580</name>
</gene>
<dbReference type="GO" id="GO:0003700">
    <property type="term" value="F:DNA-binding transcription factor activity"/>
    <property type="evidence" value="ECO:0007669"/>
    <property type="project" value="TreeGrafter"/>
</dbReference>
<sequence>MAKKPKAETQDAEQGASGVRAVDRAIAILQCFTPDQPAMSVIEIQKRVGLSRPTLYRLLQTLAQRDLIQAEGDPQRFRLSHGVMKLAHVWLKGLEIVAVARPIVEGLREATGETAALFREQDDRGICILECESRHVLSISRGVGHSLSLTQGSSCKAMLAFMDPARQAALISATVPSTERARIEEALTFARHNGYATSHSEIFAGAAAVSAPCFDHRGNVVGSVGLYGPTARIDEQKLLEYSGLVREAGRQISVLLGFQGTEPAVAGPV</sequence>
<organism evidence="6 7">
    <name type="scientific">Bradyrhizobium uaiense</name>
    <dbReference type="NCBI Taxonomy" id="2594946"/>
    <lineage>
        <taxon>Bacteria</taxon>
        <taxon>Pseudomonadati</taxon>
        <taxon>Pseudomonadota</taxon>
        <taxon>Alphaproteobacteria</taxon>
        <taxon>Hyphomicrobiales</taxon>
        <taxon>Nitrobacteraceae</taxon>
        <taxon>Bradyrhizobium</taxon>
    </lineage>
</organism>
<comment type="caution">
    <text evidence="6">The sequence shown here is derived from an EMBL/GenBank/DDBJ whole genome shotgun (WGS) entry which is preliminary data.</text>
</comment>
<dbReference type="InterPro" id="IPR050707">
    <property type="entry name" value="HTH_MetabolicPath_Reg"/>
</dbReference>
<feature type="domain" description="HTH iclR-type" evidence="4">
    <location>
        <begin position="19"/>
        <end position="81"/>
    </location>
</feature>
<dbReference type="PANTHER" id="PTHR30136">
    <property type="entry name" value="HELIX-TURN-HELIX TRANSCRIPTIONAL REGULATOR, ICLR FAMILY"/>
    <property type="match status" value="1"/>
</dbReference>
<dbReference type="GO" id="GO:0003677">
    <property type="term" value="F:DNA binding"/>
    <property type="evidence" value="ECO:0007669"/>
    <property type="project" value="UniProtKB-KW"/>
</dbReference>
<reference evidence="6 7" key="1">
    <citation type="journal article" date="2020" name="Arch. Microbiol.">
        <title>Bradyrhizobium uaiense sp. nov., a new highly efficient cowpea symbiont.</title>
        <authorList>
            <person name="Cabral Michel D."/>
            <person name="Azarias Guimaraes A."/>
            <person name="Martins da Costa E."/>
            <person name="Soares de Carvalho T."/>
            <person name="Balsanelli E."/>
            <person name="Willems A."/>
            <person name="Maltempi de Souza E."/>
            <person name="de Souza Moreira F.M."/>
        </authorList>
    </citation>
    <scope>NUCLEOTIDE SEQUENCE [LARGE SCALE GENOMIC DNA]</scope>
    <source>
        <strain evidence="6 7">UFLA 03-164</strain>
    </source>
</reference>
<evidence type="ECO:0000256" key="2">
    <source>
        <dbReference type="ARBA" id="ARBA00023125"/>
    </source>
</evidence>
<keyword evidence="3" id="KW-0804">Transcription</keyword>
<dbReference type="SMART" id="SM00346">
    <property type="entry name" value="HTH_ICLR"/>
    <property type="match status" value="1"/>
</dbReference>
<dbReference type="PANTHER" id="PTHR30136:SF39">
    <property type="entry name" value="TRANSCRIPTIONAL REGULATORY PROTEIN"/>
    <property type="match status" value="1"/>
</dbReference>
<dbReference type="InterPro" id="IPR036388">
    <property type="entry name" value="WH-like_DNA-bd_sf"/>
</dbReference>
<dbReference type="Gene3D" id="3.30.450.40">
    <property type="match status" value="1"/>
</dbReference>
<evidence type="ECO:0000256" key="3">
    <source>
        <dbReference type="ARBA" id="ARBA00023163"/>
    </source>
</evidence>
<dbReference type="GO" id="GO:0045892">
    <property type="term" value="P:negative regulation of DNA-templated transcription"/>
    <property type="evidence" value="ECO:0007669"/>
    <property type="project" value="TreeGrafter"/>
</dbReference>
<dbReference type="Pfam" id="PF01614">
    <property type="entry name" value="IclR_C"/>
    <property type="match status" value="1"/>
</dbReference>
<dbReference type="SUPFAM" id="SSF46785">
    <property type="entry name" value="Winged helix' DNA-binding domain"/>
    <property type="match status" value="1"/>
</dbReference>
<dbReference type="SUPFAM" id="SSF55781">
    <property type="entry name" value="GAF domain-like"/>
    <property type="match status" value="1"/>
</dbReference>
<name>A0A6P1BHL0_9BRAD</name>
<evidence type="ECO:0000313" key="6">
    <source>
        <dbReference type="EMBL" id="NEU97967.1"/>
    </source>
</evidence>
<keyword evidence="7" id="KW-1185">Reference proteome</keyword>
<dbReference type="Pfam" id="PF09339">
    <property type="entry name" value="HTH_IclR"/>
    <property type="match status" value="1"/>
</dbReference>
<dbReference type="Proteomes" id="UP000468531">
    <property type="component" value="Unassembled WGS sequence"/>
</dbReference>
<keyword evidence="2" id="KW-0238">DNA-binding</keyword>
<dbReference type="AlphaFoldDB" id="A0A6P1BHL0"/>
<evidence type="ECO:0000313" key="7">
    <source>
        <dbReference type="Proteomes" id="UP000468531"/>
    </source>
</evidence>
<dbReference type="RefSeq" id="WP_163155844.1">
    <property type="nucleotide sequence ID" value="NZ_VKHP01000075.1"/>
</dbReference>
<dbReference type="InterPro" id="IPR005471">
    <property type="entry name" value="Tscrpt_reg_IclR_N"/>
</dbReference>
<dbReference type="PROSITE" id="PS51077">
    <property type="entry name" value="HTH_ICLR"/>
    <property type="match status" value="1"/>
</dbReference>
<dbReference type="InterPro" id="IPR036390">
    <property type="entry name" value="WH_DNA-bd_sf"/>
</dbReference>
<feature type="domain" description="IclR-ED" evidence="5">
    <location>
        <begin position="82"/>
        <end position="258"/>
    </location>
</feature>